<comment type="subcellular location">
    <subcellularLocation>
        <location evidence="1">Membrane</location>
    </subcellularLocation>
</comment>
<dbReference type="InterPro" id="IPR050491">
    <property type="entry name" value="AmpC-like"/>
</dbReference>
<evidence type="ECO:0000313" key="6">
    <source>
        <dbReference type="Proteomes" id="UP001157186"/>
    </source>
</evidence>
<accession>A0ABQ6GM31</accession>
<sequence>MKLVLSSILALGILLAQPCSAASSTSEEVVKQLKQYLKELAAKNEFSGSVLLAKGEDVLVLEAYGLASKRFNVPNNVETKFNLASMNKMFTSVAILQLVESGKLSLSDKLSKFIDESWLPKRVSSEIEIKHLLSHSSGLDHYFNKTYRNTSKSNYRTLDDYKSLVVNGPVLFKAGTKSQYSNTGMLVLGVVIEKVSGKDYYSYIRENIYQKAGMENSDSYELDQPIFNLATGYEPSKDNSTGWKNNNFMFVFKGTPDGGGFSTVQDLHKFALALTNNKLLGKELTEQAFTVQSKLRYFDYGYGFTVRGDSDNRIVGHGGAFPGIGSNLDIYLDQGYVVVVLSNYGRGDRDVRNKIRDLLKK</sequence>
<evidence type="ECO:0000259" key="4">
    <source>
        <dbReference type="Pfam" id="PF00144"/>
    </source>
</evidence>
<dbReference type="PANTHER" id="PTHR46825">
    <property type="entry name" value="D-ALANYL-D-ALANINE-CARBOXYPEPTIDASE/ENDOPEPTIDASE AMPH"/>
    <property type="match status" value="1"/>
</dbReference>
<dbReference type="PANTHER" id="PTHR46825:SF11">
    <property type="entry name" value="PENICILLIN-BINDING PROTEIN 4"/>
    <property type="match status" value="1"/>
</dbReference>
<protein>
    <submittedName>
        <fullName evidence="5">Penicillin-binding protein</fullName>
    </submittedName>
</protein>
<evidence type="ECO:0000256" key="1">
    <source>
        <dbReference type="ARBA" id="ARBA00004370"/>
    </source>
</evidence>
<dbReference type="RefSeq" id="WP_284242456.1">
    <property type="nucleotide sequence ID" value="NZ_BSST01000001.1"/>
</dbReference>
<gene>
    <name evidence="5" type="ORF">tinsulaeT_00040</name>
</gene>
<dbReference type="Proteomes" id="UP001157186">
    <property type="component" value="Unassembled WGS sequence"/>
</dbReference>
<name>A0ABQ6GM31_9GAMM</name>
<keyword evidence="2" id="KW-0472">Membrane</keyword>
<evidence type="ECO:0000313" key="5">
    <source>
        <dbReference type="EMBL" id="GLX76664.1"/>
    </source>
</evidence>
<dbReference type="Pfam" id="PF00144">
    <property type="entry name" value="Beta-lactamase"/>
    <property type="match status" value="1"/>
</dbReference>
<evidence type="ECO:0000256" key="2">
    <source>
        <dbReference type="ARBA" id="ARBA00023136"/>
    </source>
</evidence>
<dbReference type="SUPFAM" id="SSF56601">
    <property type="entry name" value="beta-lactamase/transpeptidase-like"/>
    <property type="match status" value="1"/>
</dbReference>
<dbReference type="InterPro" id="IPR012338">
    <property type="entry name" value="Beta-lactam/transpept-like"/>
</dbReference>
<evidence type="ECO:0000256" key="3">
    <source>
        <dbReference type="SAM" id="SignalP"/>
    </source>
</evidence>
<keyword evidence="6" id="KW-1185">Reference proteome</keyword>
<keyword evidence="3" id="KW-0732">Signal</keyword>
<comment type="caution">
    <text evidence="5">The sequence shown here is derived from an EMBL/GenBank/DDBJ whole genome shotgun (WGS) entry which is preliminary data.</text>
</comment>
<dbReference type="InterPro" id="IPR001466">
    <property type="entry name" value="Beta-lactam-related"/>
</dbReference>
<organism evidence="5 6">
    <name type="scientific">Thalassotalea insulae</name>
    <dbReference type="NCBI Taxonomy" id="2056778"/>
    <lineage>
        <taxon>Bacteria</taxon>
        <taxon>Pseudomonadati</taxon>
        <taxon>Pseudomonadota</taxon>
        <taxon>Gammaproteobacteria</taxon>
        <taxon>Alteromonadales</taxon>
        <taxon>Colwelliaceae</taxon>
        <taxon>Thalassotalea</taxon>
    </lineage>
</organism>
<feature type="chain" id="PRO_5046378602" evidence="3">
    <location>
        <begin position="22"/>
        <end position="361"/>
    </location>
</feature>
<proteinExistence type="predicted"/>
<reference evidence="5 6" key="1">
    <citation type="submission" date="2023-03" db="EMBL/GenBank/DDBJ databases">
        <title>Draft genome sequence of Thalassotalea insulae KCTC 62186T.</title>
        <authorList>
            <person name="Sawabe T."/>
        </authorList>
    </citation>
    <scope>NUCLEOTIDE SEQUENCE [LARGE SCALE GENOMIC DNA]</scope>
    <source>
        <strain evidence="5 6">KCTC 62186</strain>
    </source>
</reference>
<dbReference type="EMBL" id="BSST01000001">
    <property type="protein sequence ID" value="GLX76664.1"/>
    <property type="molecule type" value="Genomic_DNA"/>
</dbReference>
<feature type="domain" description="Beta-lactamase-related" evidence="4">
    <location>
        <begin position="35"/>
        <end position="353"/>
    </location>
</feature>
<feature type="signal peptide" evidence="3">
    <location>
        <begin position="1"/>
        <end position="21"/>
    </location>
</feature>
<dbReference type="Gene3D" id="3.40.710.10">
    <property type="entry name" value="DD-peptidase/beta-lactamase superfamily"/>
    <property type="match status" value="1"/>
</dbReference>